<dbReference type="PANTHER" id="PTHR45745">
    <property type="entry name" value="PHOSPHOMANNOMUTASE 45A"/>
    <property type="match status" value="1"/>
</dbReference>
<evidence type="ECO:0000256" key="7">
    <source>
        <dbReference type="ARBA" id="ARBA00022526"/>
    </source>
</evidence>
<reference evidence="21 22" key="1">
    <citation type="submission" date="2017-10" db="EMBL/GenBank/DDBJ databases">
        <title>genome sequences of Staph epi in chlorhexidine trial.</title>
        <authorList>
            <person name="Greninger A.L."/>
            <person name="Addetia A."/>
            <person name="Qin X."/>
            <person name="Zerr D."/>
        </authorList>
    </citation>
    <scope>NUCLEOTIDE SEQUENCE [LARGE SCALE GENOMIC DNA]</scope>
    <source>
        <strain evidence="21 22">SCH-17</strain>
    </source>
</reference>
<feature type="domain" description="Alpha-D-phosphohexomutase alpha/beta/alpha" evidence="19">
    <location>
        <begin position="309"/>
        <end position="422"/>
    </location>
</feature>
<evidence type="ECO:0000313" key="21">
    <source>
        <dbReference type="EMBL" id="PIH10354.1"/>
    </source>
</evidence>
<comment type="caution">
    <text evidence="20">The sequence shown here is derived from an EMBL/GenBank/DDBJ whole genome shotgun (WGS) entry which is preliminary data.</text>
</comment>
<dbReference type="InterPro" id="IPR005844">
    <property type="entry name" value="A-D-PHexomutase_a/b/a-I"/>
</dbReference>
<evidence type="ECO:0000256" key="5">
    <source>
        <dbReference type="ARBA" id="ARBA00010231"/>
    </source>
</evidence>
<dbReference type="InterPro" id="IPR016055">
    <property type="entry name" value="A-D-PHexomutase_a/b/a-I/II/III"/>
</dbReference>
<keyword evidence="7" id="KW-0313">Glucose metabolism</keyword>
<evidence type="ECO:0000256" key="11">
    <source>
        <dbReference type="ARBA" id="ARBA00023235"/>
    </source>
</evidence>
<dbReference type="InterPro" id="IPR005845">
    <property type="entry name" value="A-D-PHexomutase_a/b/a-II"/>
</dbReference>
<dbReference type="PANTHER" id="PTHR45745:SF1">
    <property type="entry name" value="PHOSPHOGLUCOMUTASE 2B-RELATED"/>
    <property type="match status" value="1"/>
</dbReference>
<dbReference type="InterPro" id="IPR036900">
    <property type="entry name" value="A-D-PHexomutase_C_sf"/>
</dbReference>
<dbReference type="Gene3D" id="3.40.120.10">
    <property type="entry name" value="Alpha-D-Glucose-1,6-Bisphosphate, subunit A, domain 3"/>
    <property type="match status" value="3"/>
</dbReference>
<accession>A0A8I0W7E1</accession>
<dbReference type="GO" id="GO:0008973">
    <property type="term" value="F:phosphopentomutase activity"/>
    <property type="evidence" value="ECO:0007669"/>
    <property type="project" value="TreeGrafter"/>
</dbReference>
<comment type="catalytic activity">
    <reaction evidence="1">
        <text>alpha-D-glucose 1-phosphate = alpha-D-glucose 6-phosphate</text>
        <dbReference type="Rhea" id="RHEA:23536"/>
        <dbReference type="ChEBI" id="CHEBI:58225"/>
        <dbReference type="ChEBI" id="CHEBI:58601"/>
        <dbReference type="EC" id="5.4.2.2"/>
    </reaction>
</comment>
<keyword evidence="8" id="KW-0597">Phosphoprotein</keyword>
<dbReference type="SUPFAM" id="SSF53738">
    <property type="entry name" value="Phosphoglucomutase, first 3 domains"/>
    <property type="match status" value="3"/>
</dbReference>
<dbReference type="GO" id="GO:0006166">
    <property type="term" value="P:purine ribonucleoside salvage"/>
    <property type="evidence" value="ECO:0007669"/>
    <property type="project" value="TreeGrafter"/>
</dbReference>
<dbReference type="InterPro" id="IPR005843">
    <property type="entry name" value="A-D-PHexomutase_C"/>
</dbReference>
<evidence type="ECO:0000256" key="10">
    <source>
        <dbReference type="ARBA" id="ARBA00022842"/>
    </source>
</evidence>
<evidence type="ECO:0000256" key="14">
    <source>
        <dbReference type="ARBA" id="ARBA00041467"/>
    </source>
</evidence>
<dbReference type="Pfam" id="PF00408">
    <property type="entry name" value="PGM_PMM_IV"/>
    <property type="match status" value="1"/>
</dbReference>
<proteinExistence type="inferred from homology"/>
<comment type="similarity">
    <text evidence="5 15">Belongs to the phosphohexose mutase family.</text>
</comment>
<dbReference type="Proteomes" id="UP000228502">
    <property type="component" value="Unassembled WGS sequence"/>
</dbReference>
<dbReference type="SUPFAM" id="SSF55957">
    <property type="entry name" value="Phosphoglucomutase, C-terminal domain"/>
    <property type="match status" value="1"/>
</dbReference>
<dbReference type="InterPro" id="IPR016066">
    <property type="entry name" value="A-D-PHexomutase_CS"/>
</dbReference>
<organism evidence="20 23">
    <name type="scientific">Staphylococcus epidermidis</name>
    <dbReference type="NCBI Taxonomy" id="1282"/>
    <lineage>
        <taxon>Bacteria</taxon>
        <taxon>Bacillati</taxon>
        <taxon>Bacillota</taxon>
        <taxon>Bacilli</taxon>
        <taxon>Bacillales</taxon>
        <taxon>Staphylococcaceae</taxon>
        <taxon>Staphylococcus</taxon>
    </lineage>
</organism>
<dbReference type="EC" id="5.4.2.2" evidence="6"/>
<keyword evidence="11" id="KW-0413">Isomerase</keyword>
<dbReference type="InterPro" id="IPR005846">
    <property type="entry name" value="A-D-PHexomutase_a/b/a-III"/>
</dbReference>
<dbReference type="RefSeq" id="WP_001831416.1">
    <property type="nucleotide sequence ID" value="NZ_CABHIX010000005.1"/>
</dbReference>
<dbReference type="CDD" id="cd05799">
    <property type="entry name" value="PGM2"/>
    <property type="match status" value="1"/>
</dbReference>
<evidence type="ECO:0000313" key="23">
    <source>
        <dbReference type="Proteomes" id="UP000622362"/>
    </source>
</evidence>
<dbReference type="EMBL" id="PEJG01000006">
    <property type="protein sequence ID" value="PIH10354.1"/>
    <property type="molecule type" value="Genomic_DNA"/>
</dbReference>
<comment type="pathway">
    <text evidence="4">Lipid metabolism.</text>
</comment>
<evidence type="ECO:0000256" key="6">
    <source>
        <dbReference type="ARBA" id="ARBA00012728"/>
    </source>
</evidence>
<evidence type="ECO:0000256" key="15">
    <source>
        <dbReference type="RuleBase" id="RU004326"/>
    </source>
</evidence>
<evidence type="ECO:0000256" key="8">
    <source>
        <dbReference type="ARBA" id="ARBA00022553"/>
    </source>
</evidence>
<evidence type="ECO:0000259" key="17">
    <source>
        <dbReference type="Pfam" id="PF02878"/>
    </source>
</evidence>
<evidence type="ECO:0000256" key="4">
    <source>
        <dbReference type="ARBA" id="ARBA00005189"/>
    </source>
</evidence>
<gene>
    <name evidence="21" type="ORF">CTJ08_06525</name>
    <name evidence="20" type="ORF">I3V53_03110</name>
</gene>
<evidence type="ECO:0000256" key="9">
    <source>
        <dbReference type="ARBA" id="ARBA00022723"/>
    </source>
</evidence>
<protein>
    <recommendedName>
        <fullName evidence="12">Phosphoglucomutase</fullName>
        <ecNumber evidence="6">5.4.2.2</ecNumber>
    </recommendedName>
    <alternativeName>
        <fullName evidence="14">Alpha-phosphoglucomutase</fullName>
    </alternativeName>
    <alternativeName>
        <fullName evidence="13">Glucose phosphomutase</fullName>
    </alternativeName>
</protein>
<keyword evidence="9 15" id="KW-0479">Metal-binding</keyword>
<dbReference type="InterPro" id="IPR005841">
    <property type="entry name" value="Alpha-D-phosphohexomutase_SF"/>
</dbReference>
<dbReference type="AlphaFoldDB" id="A0A8I0W7E1"/>
<keyword evidence="10 15" id="KW-0460">Magnesium</keyword>
<dbReference type="Pfam" id="PF02879">
    <property type="entry name" value="PGM_PMM_II"/>
    <property type="match status" value="1"/>
</dbReference>
<feature type="domain" description="Alpha-D-phosphohexomutase alpha/beta/alpha" evidence="18">
    <location>
        <begin position="198"/>
        <end position="300"/>
    </location>
</feature>
<dbReference type="GO" id="GO:0000287">
    <property type="term" value="F:magnesium ion binding"/>
    <property type="evidence" value="ECO:0007669"/>
    <property type="project" value="InterPro"/>
</dbReference>
<dbReference type="Pfam" id="PF02878">
    <property type="entry name" value="PGM_PMM_I"/>
    <property type="match status" value="1"/>
</dbReference>
<evidence type="ECO:0000256" key="12">
    <source>
        <dbReference type="ARBA" id="ARBA00039995"/>
    </source>
</evidence>
<comment type="cofactor">
    <cofactor evidence="2">
        <name>Mg(2+)</name>
        <dbReference type="ChEBI" id="CHEBI:18420"/>
    </cofactor>
</comment>
<evidence type="ECO:0000256" key="1">
    <source>
        <dbReference type="ARBA" id="ARBA00000443"/>
    </source>
</evidence>
<feature type="domain" description="Alpha-D-phosphohexomutase alpha/beta/alpha" evidence="17">
    <location>
        <begin position="35"/>
        <end position="168"/>
    </location>
</feature>
<evidence type="ECO:0000259" key="18">
    <source>
        <dbReference type="Pfam" id="PF02879"/>
    </source>
</evidence>
<evidence type="ECO:0000313" key="22">
    <source>
        <dbReference type="Proteomes" id="UP000228502"/>
    </source>
</evidence>
<evidence type="ECO:0000256" key="3">
    <source>
        <dbReference type="ARBA" id="ARBA00005164"/>
    </source>
</evidence>
<reference evidence="20" key="2">
    <citation type="submission" date="2020-11" db="EMBL/GenBank/DDBJ databases">
        <title>Molecular epidemiology and genomic profiles of multidrug-resistant bacteria collected from clinical sources in South Africa.</title>
        <authorList>
            <person name="Asante J."/>
            <person name="Amoako D.G."/>
        </authorList>
    </citation>
    <scope>NUCLEOTIDE SEQUENCE</scope>
    <source>
        <strain evidence="20">C68</strain>
    </source>
</reference>
<evidence type="ECO:0000259" key="16">
    <source>
        <dbReference type="Pfam" id="PF00408"/>
    </source>
</evidence>
<dbReference type="GO" id="GO:0006006">
    <property type="term" value="P:glucose metabolic process"/>
    <property type="evidence" value="ECO:0007669"/>
    <property type="project" value="UniProtKB-KW"/>
</dbReference>
<dbReference type="Pfam" id="PF02880">
    <property type="entry name" value="PGM_PMM_III"/>
    <property type="match status" value="1"/>
</dbReference>
<dbReference type="PROSITE" id="PS00710">
    <property type="entry name" value="PGM_PMM"/>
    <property type="match status" value="1"/>
</dbReference>
<dbReference type="GO" id="GO:0004614">
    <property type="term" value="F:phosphoglucomutase activity"/>
    <property type="evidence" value="ECO:0007669"/>
    <property type="project" value="UniProtKB-EC"/>
</dbReference>
<evidence type="ECO:0000256" key="2">
    <source>
        <dbReference type="ARBA" id="ARBA00001946"/>
    </source>
</evidence>
<dbReference type="EMBL" id="JADPYN010000003">
    <property type="protein sequence ID" value="MBF9303079.1"/>
    <property type="molecule type" value="Genomic_DNA"/>
</dbReference>
<feature type="domain" description="Alpha-D-phosphohexomutase C-terminal" evidence="16">
    <location>
        <begin position="490"/>
        <end position="525"/>
    </location>
</feature>
<evidence type="ECO:0000313" key="20">
    <source>
        <dbReference type="EMBL" id="MBF9303079.1"/>
    </source>
</evidence>
<dbReference type="Proteomes" id="UP000622362">
    <property type="component" value="Unassembled WGS sequence"/>
</dbReference>
<evidence type="ECO:0000259" key="19">
    <source>
        <dbReference type="Pfam" id="PF02880"/>
    </source>
</evidence>
<sequence length="546" mass="60966">MKNNWIDVLDESLVKDFYNNQTSEEQQEGLNTTLSFGTAGIRGKFGLGEGRLNKFTVSKVALGFAHYLTSSIAHPVVVIHYDTRHLSPEFAQIIANILASLDIKVYLADTYRTTPDLSFAVRYLQADAGVMITASHNPKDYNGIKVYGEDGAQLSTDDSARLSTYIDKLGHPLHINLPSLTTEQQSLIHSVPSEVREDYFKNVQDLVGTIPQSDLKVVFTSLHGTSVPVVPDILSSLNFNQFELVASQCEPDSDFSSVASANPEDHKAFDQSIELANQIDADLLIGTDPDADRLGIVERDAEGNIHYYNGNQIGALLLNYRIKQTEELPNRIMFQSIVSGGLAKSLAQYHNVNFKEVLTGFKYIAAEIRHLSPEQNFIFGYEESYGFLARPFVRDKDAIQIVPLMIKYAAELKNNGRMLKDELEDITRNVGNFNDKLFSHTFEGTQGKTKIENIMTQFRSETPSEMCGLKVIAIEDFETGKKTDLQNDEVSDITLPKANVIKIYFDEGFIALRPSGTEPKIKLYVSLSCDHFDVVAQKMNDAIFNS</sequence>
<keyword evidence="7" id="KW-0119">Carbohydrate metabolism</keyword>
<evidence type="ECO:0000256" key="13">
    <source>
        <dbReference type="ARBA" id="ARBA00041398"/>
    </source>
</evidence>
<name>A0A8I0W7E1_STAEP</name>
<comment type="pathway">
    <text evidence="3">Glycolipid metabolism; diglucosyl-diacylglycerol biosynthesis.</text>
</comment>
<dbReference type="Gene3D" id="3.30.310.50">
    <property type="entry name" value="Alpha-D-phosphohexomutase, C-terminal domain"/>
    <property type="match status" value="1"/>
</dbReference>
<dbReference type="PRINTS" id="PR00509">
    <property type="entry name" value="PGMPMM"/>
</dbReference>